<dbReference type="CDD" id="cd16144">
    <property type="entry name" value="ARS_like"/>
    <property type="match status" value="1"/>
</dbReference>
<dbReference type="PANTHER" id="PTHR42693">
    <property type="entry name" value="ARYLSULFATASE FAMILY MEMBER"/>
    <property type="match status" value="1"/>
</dbReference>
<dbReference type="InterPro" id="IPR050738">
    <property type="entry name" value="Sulfatase"/>
</dbReference>
<feature type="region of interest" description="Disordered" evidence="7">
    <location>
        <begin position="683"/>
        <end position="703"/>
    </location>
</feature>
<sequence precursor="true">MSKLLPTAVVLLAFSLNGTALWAEERPAKPNVVLILTDDLGWQDVKCYDIDEPSPMETPNIDAFAKQGVMFWQAYSPAPTCAPSRCAILSGNHPARAQKTHVVGGAPPAPINKHFRMMDPWYSGRMPENEMTLAKALRQNHYTTGHCGKWHIAIDHKAFPQPQDVGFDFTRSDRGSRSSMKDRLAGFATTAKDDPFRLDENGYPFHQTNEDALTFLRQYKDKPFFLYYATWLVHAPIHTRSQARLEKYAQRLGVDPKNTPKKDTPGQRNPFYCAMVEELDYYVGTIFDYLNETEDPRWPGHRLSENTYVIFTSDNGGMEGGPQERYTDNEPLARGKISAMEGGTRVPLLIAGPGIPAGVQTDVMANGLDFYPTILSMTGTPAPADKHLDGCDLFPLLTNNPQNPDLVKHADGTVRDSMVWHFPHGGALESTIRVGDYKLIRNYDHVNNPSSPPLELFQLYDSFGSNNSSVQHPRRVDIEEANNLARTMPARTAAMNARLTAELTEMQASYPYYSPSYPGSLPNKEKVCTVVAHSRQGQQVEFTYQENGAKVTRADLIYTLNGNDRYEEWFRAPASLVGNGKVTAQLPSGTTHYFLNLIDENRFLRSYPEVVKHQKSFAGSALSVDSDKARSGNKARPNAPATRKKRDWNVPFNRFDTNQDDFLSLQEYKTGQAGREKLEQRFNNFDKNQDGKVSRDEFVNRNR</sequence>
<evidence type="ECO:0000256" key="3">
    <source>
        <dbReference type="ARBA" id="ARBA00022723"/>
    </source>
</evidence>
<dbReference type="RefSeq" id="WP_084427373.1">
    <property type="nucleotide sequence ID" value="NZ_CP042914.1"/>
</dbReference>
<dbReference type="EMBL" id="CP042914">
    <property type="protein sequence ID" value="QEG39289.1"/>
    <property type="molecule type" value="Genomic_DNA"/>
</dbReference>
<feature type="domain" description="EF-hand" evidence="9">
    <location>
        <begin position="673"/>
        <end position="703"/>
    </location>
</feature>
<feature type="signal peptide" evidence="8">
    <location>
        <begin position="1"/>
        <end position="22"/>
    </location>
</feature>
<organism evidence="10 11">
    <name type="scientific">Roseimaritima ulvae</name>
    <dbReference type="NCBI Taxonomy" id="980254"/>
    <lineage>
        <taxon>Bacteria</taxon>
        <taxon>Pseudomonadati</taxon>
        <taxon>Planctomycetota</taxon>
        <taxon>Planctomycetia</taxon>
        <taxon>Pirellulales</taxon>
        <taxon>Pirellulaceae</taxon>
        <taxon>Roseimaritima</taxon>
    </lineage>
</organism>
<dbReference type="EC" id="3.1.6.1" evidence="10"/>
<dbReference type="CDD" id="cd00051">
    <property type="entry name" value="EFh"/>
    <property type="match status" value="1"/>
</dbReference>
<evidence type="ECO:0000313" key="10">
    <source>
        <dbReference type="EMBL" id="QEG39289.1"/>
    </source>
</evidence>
<dbReference type="PROSITE" id="PS00018">
    <property type="entry name" value="EF_HAND_1"/>
    <property type="match status" value="1"/>
</dbReference>
<feature type="compositionally biased region" description="Basic and acidic residues" evidence="7">
    <location>
        <begin position="687"/>
        <end position="703"/>
    </location>
</feature>
<evidence type="ECO:0000256" key="6">
    <source>
        <dbReference type="ARBA" id="ARBA00022837"/>
    </source>
</evidence>
<dbReference type="Gene3D" id="1.10.238.10">
    <property type="entry name" value="EF-hand"/>
    <property type="match status" value="1"/>
</dbReference>
<dbReference type="PANTHER" id="PTHR42693:SF42">
    <property type="entry name" value="ARYLSULFATASE G"/>
    <property type="match status" value="1"/>
</dbReference>
<dbReference type="InterPro" id="IPR018247">
    <property type="entry name" value="EF_Hand_1_Ca_BS"/>
</dbReference>
<dbReference type="GO" id="GO:0004065">
    <property type="term" value="F:arylsulfatase activity"/>
    <property type="evidence" value="ECO:0007669"/>
    <property type="project" value="UniProtKB-EC"/>
</dbReference>
<comment type="similarity">
    <text evidence="2">Belongs to the sulfatase family.</text>
</comment>
<dbReference type="KEGG" id="rul:UC8_12530"/>
<dbReference type="SUPFAM" id="SSF53649">
    <property type="entry name" value="Alkaline phosphatase-like"/>
    <property type="match status" value="1"/>
</dbReference>
<feature type="chain" id="PRO_5022685389" evidence="8">
    <location>
        <begin position="23"/>
        <end position="703"/>
    </location>
</feature>
<protein>
    <submittedName>
        <fullName evidence="10">Arylsulfatase</fullName>
        <ecNumber evidence="10">3.1.6.1</ecNumber>
    </submittedName>
</protein>
<dbReference type="Pfam" id="PF00884">
    <property type="entry name" value="Sulfatase"/>
    <property type="match status" value="1"/>
</dbReference>
<dbReference type="InterPro" id="IPR000917">
    <property type="entry name" value="Sulfatase_N"/>
</dbReference>
<dbReference type="InterPro" id="IPR011992">
    <property type="entry name" value="EF-hand-dom_pair"/>
</dbReference>
<evidence type="ECO:0000256" key="8">
    <source>
        <dbReference type="SAM" id="SignalP"/>
    </source>
</evidence>
<dbReference type="GO" id="GO:0005509">
    <property type="term" value="F:calcium ion binding"/>
    <property type="evidence" value="ECO:0007669"/>
    <property type="project" value="InterPro"/>
</dbReference>
<evidence type="ECO:0000313" key="11">
    <source>
        <dbReference type="Proteomes" id="UP000325286"/>
    </source>
</evidence>
<keyword evidence="11" id="KW-1185">Reference proteome</keyword>
<evidence type="ECO:0000256" key="1">
    <source>
        <dbReference type="ARBA" id="ARBA00001913"/>
    </source>
</evidence>
<dbReference type="Proteomes" id="UP000325286">
    <property type="component" value="Chromosome"/>
</dbReference>
<evidence type="ECO:0000256" key="5">
    <source>
        <dbReference type="ARBA" id="ARBA00022801"/>
    </source>
</evidence>
<name>A0A5B9QMI4_9BACT</name>
<comment type="cofactor">
    <cofactor evidence="1">
        <name>Ca(2+)</name>
        <dbReference type="ChEBI" id="CHEBI:29108"/>
    </cofactor>
</comment>
<proteinExistence type="inferred from homology"/>
<keyword evidence="4 8" id="KW-0732">Signal</keyword>
<evidence type="ECO:0000256" key="4">
    <source>
        <dbReference type="ARBA" id="ARBA00022729"/>
    </source>
</evidence>
<keyword evidence="3" id="KW-0479">Metal-binding</keyword>
<keyword evidence="5 10" id="KW-0378">Hydrolase</keyword>
<keyword evidence="6" id="KW-0106">Calcium</keyword>
<dbReference type="InterPro" id="IPR002048">
    <property type="entry name" value="EF_hand_dom"/>
</dbReference>
<reference evidence="10 11" key="1">
    <citation type="submission" date="2019-08" db="EMBL/GenBank/DDBJ databases">
        <title>Deep-cultivation of Planctomycetes and their phenomic and genomic characterization uncovers novel biology.</title>
        <authorList>
            <person name="Wiegand S."/>
            <person name="Jogler M."/>
            <person name="Boedeker C."/>
            <person name="Pinto D."/>
            <person name="Vollmers J."/>
            <person name="Rivas-Marin E."/>
            <person name="Kohn T."/>
            <person name="Peeters S.H."/>
            <person name="Heuer A."/>
            <person name="Rast P."/>
            <person name="Oberbeckmann S."/>
            <person name="Bunk B."/>
            <person name="Jeske O."/>
            <person name="Meyerdierks A."/>
            <person name="Storesund J.E."/>
            <person name="Kallscheuer N."/>
            <person name="Luecker S."/>
            <person name="Lage O.M."/>
            <person name="Pohl T."/>
            <person name="Merkel B.J."/>
            <person name="Hornburger P."/>
            <person name="Mueller R.-W."/>
            <person name="Bruemmer F."/>
            <person name="Labrenz M."/>
            <person name="Spormann A.M."/>
            <person name="Op den Camp H."/>
            <person name="Overmann J."/>
            <person name="Amann R."/>
            <person name="Jetten M.S.M."/>
            <person name="Mascher T."/>
            <person name="Medema M.H."/>
            <person name="Devos D.P."/>
            <person name="Kaster A.-K."/>
            <person name="Ovreas L."/>
            <person name="Rohde M."/>
            <person name="Galperin M.Y."/>
            <person name="Jogler C."/>
        </authorList>
    </citation>
    <scope>NUCLEOTIDE SEQUENCE [LARGE SCALE GENOMIC DNA]</scope>
    <source>
        <strain evidence="10 11">UC8</strain>
    </source>
</reference>
<evidence type="ECO:0000256" key="2">
    <source>
        <dbReference type="ARBA" id="ARBA00008779"/>
    </source>
</evidence>
<dbReference type="InterPro" id="IPR017850">
    <property type="entry name" value="Alkaline_phosphatase_core_sf"/>
</dbReference>
<dbReference type="OrthoDB" id="9783154at2"/>
<evidence type="ECO:0000256" key="7">
    <source>
        <dbReference type="SAM" id="MobiDB-lite"/>
    </source>
</evidence>
<dbReference type="PROSITE" id="PS50222">
    <property type="entry name" value="EF_HAND_2"/>
    <property type="match status" value="1"/>
</dbReference>
<gene>
    <name evidence="10" type="primary">atsA_20</name>
    <name evidence="10" type="ORF">UC8_12530</name>
</gene>
<accession>A0A5B9QMI4</accession>
<dbReference type="SUPFAM" id="SSF47473">
    <property type="entry name" value="EF-hand"/>
    <property type="match status" value="1"/>
</dbReference>
<dbReference type="Pfam" id="PF13202">
    <property type="entry name" value="EF-hand_5"/>
    <property type="match status" value="1"/>
</dbReference>
<evidence type="ECO:0000259" key="9">
    <source>
        <dbReference type="PROSITE" id="PS50222"/>
    </source>
</evidence>
<feature type="region of interest" description="Disordered" evidence="7">
    <location>
        <begin position="622"/>
        <end position="647"/>
    </location>
</feature>
<dbReference type="Gene3D" id="3.40.720.10">
    <property type="entry name" value="Alkaline Phosphatase, subunit A"/>
    <property type="match status" value="1"/>
</dbReference>
<dbReference type="AlphaFoldDB" id="A0A5B9QMI4"/>